<evidence type="ECO:0000313" key="2">
    <source>
        <dbReference type="Proteomes" id="UP000007978"/>
    </source>
</evidence>
<accession>K3UB14</accession>
<dbReference type="HOGENOM" id="CLU_3387170_0_0_1"/>
<dbReference type="RefSeq" id="XP_009262658.1">
    <property type="nucleotide sequence ID" value="XM_009264383.1"/>
</dbReference>
<name>K3UB14_FUSPC</name>
<gene>
    <name evidence="1" type="ORF">FPSE_11266</name>
</gene>
<dbReference type="AlphaFoldDB" id="K3UB14"/>
<dbReference type="GeneID" id="20369883"/>
<dbReference type="Proteomes" id="UP000007978">
    <property type="component" value="Unassembled WGS sequence"/>
</dbReference>
<evidence type="ECO:0000313" key="1">
    <source>
        <dbReference type="EMBL" id="EKJ68556.1"/>
    </source>
</evidence>
<comment type="caution">
    <text evidence="1">The sequence shown here is derived from an EMBL/GenBank/DDBJ whole genome shotgun (WGS) entry which is preliminary data.</text>
</comment>
<protein>
    <submittedName>
        <fullName evidence="1">Uncharacterized protein</fullName>
    </submittedName>
</protein>
<dbReference type="KEGG" id="fpu:FPSE_11266"/>
<sequence>IFIKKNIKLISKWTGQYKLIYIVILKVFKEKYI</sequence>
<organism evidence="1 2">
    <name type="scientific">Fusarium pseudograminearum (strain CS3096)</name>
    <name type="common">Wheat and barley crown-rot fungus</name>
    <dbReference type="NCBI Taxonomy" id="1028729"/>
    <lineage>
        <taxon>Eukaryota</taxon>
        <taxon>Fungi</taxon>
        <taxon>Dikarya</taxon>
        <taxon>Ascomycota</taxon>
        <taxon>Pezizomycotina</taxon>
        <taxon>Sordariomycetes</taxon>
        <taxon>Hypocreomycetidae</taxon>
        <taxon>Hypocreales</taxon>
        <taxon>Nectriaceae</taxon>
        <taxon>Fusarium</taxon>
    </lineage>
</organism>
<reference evidence="1 2" key="1">
    <citation type="journal article" date="2012" name="PLoS Pathog.">
        <title>Comparative pathogenomics reveals horizontally acquired novel virulence genes in fungi infecting cereal hosts.</title>
        <authorList>
            <person name="Gardiner D.M."/>
            <person name="McDonald M.C."/>
            <person name="Covarelli L."/>
            <person name="Solomon P.S."/>
            <person name="Rusu A.G."/>
            <person name="Marshall M."/>
            <person name="Kazan K."/>
            <person name="Chakraborty S."/>
            <person name="McDonald B.A."/>
            <person name="Manners J.M."/>
        </authorList>
    </citation>
    <scope>NUCLEOTIDE SEQUENCE [LARGE SCALE GENOMIC DNA]</scope>
    <source>
        <strain evidence="1 2">CS3096</strain>
    </source>
</reference>
<keyword evidence="2" id="KW-1185">Reference proteome</keyword>
<dbReference type="EMBL" id="AFNW01000453">
    <property type="protein sequence ID" value="EKJ68556.1"/>
    <property type="molecule type" value="Genomic_DNA"/>
</dbReference>
<proteinExistence type="predicted"/>
<feature type="non-terminal residue" evidence="1">
    <location>
        <position position="1"/>
    </location>
</feature>